<geneLocation type="plasmid" evidence="2 3">
    <name>pAcX50f</name>
</geneLocation>
<keyword evidence="3" id="KW-1185">Reference proteome</keyword>
<dbReference type="RefSeq" id="WP_040107297.1">
    <property type="nucleotide sequence ID" value="NZ_CP010421.1"/>
</dbReference>
<keyword evidence="2" id="KW-0614">Plasmid</keyword>
<evidence type="ECO:0000313" key="3">
    <source>
        <dbReference type="Proteomes" id="UP000068210"/>
    </source>
</evidence>
<dbReference type="SUPFAM" id="SSF143011">
    <property type="entry name" value="RelE-like"/>
    <property type="match status" value="1"/>
</dbReference>
<dbReference type="EMBL" id="CP010421">
    <property type="protein sequence ID" value="AJE23734.1"/>
    <property type="molecule type" value="Genomic_DNA"/>
</dbReference>
<dbReference type="KEGG" id="acx:Achr_f360"/>
<dbReference type="Proteomes" id="UP000068210">
    <property type="component" value="Plasmid pAcX50f"/>
</dbReference>
<dbReference type="Gene3D" id="3.30.2310.20">
    <property type="entry name" value="RelE-like"/>
    <property type="match status" value="1"/>
</dbReference>
<dbReference type="AlphaFoldDB" id="A0A0C4WSW8"/>
<keyword evidence="1" id="KW-1277">Toxin-antitoxin system</keyword>
<evidence type="ECO:0000256" key="1">
    <source>
        <dbReference type="ARBA" id="ARBA00022649"/>
    </source>
</evidence>
<protein>
    <submittedName>
        <fullName evidence="2">RelE/ParE family plasmid stabilization system protein</fullName>
    </submittedName>
</protein>
<dbReference type="HOGENOM" id="CLU_168985_1_0_6"/>
<proteinExistence type="predicted"/>
<accession>A0A0C4WSW8</accession>
<name>A0A0C4WSW8_9GAMM</name>
<sequence length="113" mass="12986">MSFDVQFATTAETSLFSQIAHLEPYHGYDGAYDKLSTLVAEVIRRLADHPLGYPISGQASELGITHYRELNLDGYRVFYECDEEKRLVVVLLILGQRQSNEQQLIHYCLMFAR</sequence>
<dbReference type="Pfam" id="PF05016">
    <property type="entry name" value="ParE_toxin"/>
    <property type="match status" value="1"/>
</dbReference>
<evidence type="ECO:0000313" key="2">
    <source>
        <dbReference type="EMBL" id="AJE23734.1"/>
    </source>
</evidence>
<reference evidence="2 3" key="1">
    <citation type="journal article" date="2015" name="PLoS ONE">
        <title>Azotobacter Genomes: The Genome of Azotobacter chroococcum NCIMB 8003 (ATCC 4412).</title>
        <authorList>
            <person name="Robson R.L."/>
            <person name="Jones R."/>
            <person name="Robson R.M."/>
            <person name="Schwartz A."/>
            <person name="Richardson T.H."/>
        </authorList>
    </citation>
    <scope>NUCLEOTIDE SEQUENCE [LARGE SCALE GENOMIC DNA]</scope>
    <source>
        <strain evidence="2 3">NCIMB 8003</strain>
        <plasmid evidence="3">Plasmid pAcX50f</plasmid>
    </source>
</reference>
<organism evidence="2 3">
    <name type="scientific">Azotobacter chroococcum NCIMB 8003</name>
    <dbReference type="NCBI Taxonomy" id="1328314"/>
    <lineage>
        <taxon>Bacteria</taxon>
        <taxon>Pseudomonadati</taxon>
        <taxon>Pseudomonadota</taxon>
        <taxon>Gammaproteobacteria</taxon>
        <taxon>Pseudomonadales</taxon>
        <taxon>Pseudomonadaceae</taxon>
        <taxon>Azotobacter</taxon>
    </lineage>
</organism>
<dbReference type="InterPro" id="IPR007712">
    <property type="entry name" value="RelE/ParE_toxin"/>
</dbReference>
<dbReference type="InterPro" id="IPR035093">
    <property type="entry name" value="RelE/ParE_toxin_dom_sf"/>
</dbReference>
<gene>
    <name evidence="2" type="ORF">Achr_f360</name>
</gene>